<dbReference type="Proteomes" id="UP000186817">
    <property type="component" value="Unassembled WGS sequence"/>
</dbReference>
<dbReference type="EMBL" id="LSRX01000114">
    <property type="protein sequence ID" value="OLQ08557.1"/>
    <property type="molecule type" value="Genomic_DNA"/>
</dbReference>
<dbReference type="OrthoDB" id="407829at2759"/>
<protein>
    <recommendedName>
        <fullName evidence="3">Ubiquitin-like domain-containing protein</fullName>
    </recommendedName>
</protein>
<comment type="caution">
    <text evidence="1">The sequence shown here is derived from an EMBL/GenBank/DDBJ whole genome shotgun (WGS) entry which is preliminary data.</text>
</comment>
<evidence type="ECO:0000313" key="2">
    <source>
        <dbReference type="Proteomes" id="UP000186817"/>
    </source>
</evidence>
<dbReference type="OMA" id="VCFLENP"/>
<dbReference type="InterPro" id="IPR029071">
    <property type="entry name" value="Ubiquitin-like_domsf"/>
</dbReference>
<dbReference type="AlphaFoldDB" id="A0A1Q9EMD1"/>
<evidence type="ECO:0000313" key="1">
    <source>
        <dbReference type="EMBL" id="OLQ08557.1"/>
    </source>
</evidence>
<accession>A0A1Q9EMD1</accession>
<reference evidence="1 2" key="1">
    <citation type="submission" date="2016-02" db="EMBL/GenBank/DDBJ databases">
        <title>Genome analysis of coral dinoflagellate symbionts highlights evolutionary adaptations to a symbiotic lifestyle.</title>
        <authorList>
            <person name="Aranda M."/>
            <person name="Li Y."/>
            <person name="Liew Y.J."/>
            <person name="Baumgarten S."/>
            <person name="Simakov O."/>
            <person name="Wilson M."/>
            <person name="Piel J."/>
            <person name="Ashoor H."/>
            <person name="Bougouffa S."/>
            <person name="Bajic V.B."/>
            <person name="Ryu T."/>
            <person name="Ravasi T."/>
            <person name="Bayer T."/>
            <person name="Micklem G."/>
            <person name="Kim H."/>
            <person name="Bhak J."/>
            <person name="Lajeunesse T.C."/>
            <person name="Voolstra C.R."/>
        </authorList>
    </citation>
    <scope>NUCLEOTIDE SEQUENCE [LARGE SCALE GENOMIC DNA]</scope>
    <source>
        <strain evidence="1 2">CCMP2467</strain>
    </source>
</reference>
<organism evidence="1 2">
    <name type="scientific">Symbiodinium microadriaticum</name>
    <name type="common">Dinoflagellate</name>
    <name type="synonym">Zooxanthella microadriatica</name>
    <dbReference type="NCBI Taxonomy" id="2951"/>
    <lineage>
        <taxon>Eukaryota</taxon>
        <taxon>Sar</taxon>
        <taxon>Alveolata</taxon>
        <taxon>Dinophyceae</taxon>
        <taxon>Suessiales</taxon>
        <taxon>Symbiodiniaceae</taxon>
        <taxon>Symbiodinium</taxon>
    </lineage>
</organism>
<keyword evidence="2" id="KW-1185">Reference proteome</keyword>
<dbReference type="SUPFAM" id="SSF54236">
    <property type="entry name" value="Ubiquitin-like"/>
    <property type="match status" value="1"/>
</dbReference>
<name>A0A1Q9EMD1_SYMMI</name>
<evidence type="ECO:0008006" key="3">
    <source>
        <dbReference type="Google" id="ProtNLM"/>
    </source>
</evidence>
<proteinExistence type="predicted"/>
<sequence length="219" mass="24049">MGQLLSSKRGTSSQPPKGYRMDLKLQTINGDVHQVSIESSNSLLELYEAVARALDVNPWTLRLTAGTTFFDVATDGETTLEALGIKEETDLIALRCKVCFLENPGESRYNANYVCTVLHVRQEGWNRMEVEFSVRGDGSLGRLQKPKDSQLRFIDDTGERRFVLPESVNLEVDQDVKSGPSHKKGIMTFGGVPTDGGVSFVYGAGGYAPLAMNLSLGRE</sequence>
<gene>
    <name evidence="1" type="ORF">AK812_SmicGene7908</name>
</gene>